<dbReference type="OrthoDB" id="2403652at2759"/>
<dbReference type="InterPro" id="IPR006600">
    <property type="entry name" value="HTH_CenpB_DNA-bd_dom"/>
</dbReference>
<name>A0A9N9PEE3_9GLOM</name>
<organism evidence="3 4">
    <name type="scientific">Dentiscutata erythropus</name>
    <dbReference type="NCBI Taxonomy" id="1348616"/>
    <lineage>
        <taxon>Eukaryota</taxon>
        <taxon>Fungi</taxon>
        <taxon>Fungi incertae sedis</taxon>
        <taxon>Mucoromycota</taxon>
        <taxon>Glomeromycotina</taxon>
        <taxon>Glomeromycetes</taxon>
        <taxon>Diversisporales</taxon>
        <taxon>Gigasporaceae</taxon>
        <taxon>Dentiscutata</taxon>
    </lineage>
</organism>
<evidence type="ECO:0000313" key="3">
    <source>
        <dbReference type="EMBL" id="CAG8808694.1"/>
    </source>
</evidence>
<accession>A0A9N9PEE3</accession>
<dbReference type="InterPro" id="IPR018586">
    <property type="entry name" value="Brinker_DNA-bd"/>
</dbReference>
<dbReference type="PROSITE" id="PS51253">
    <property type="entry name" value="HTH_CENPB"/>
    <property type="match status" value="1"/>
</dbReference>
<feature type="domain" description="HTH CENPB-type" evidence="2">
    <location>
        <begin position="64"/>
        <end position="142"/>
    </location>
</feature>
<evidence type="ECO:0000259" key="2">
    <source>
        <dbReference type="PROSITE" id="PS51253"/>
    </source>
</evidence>
<dbReference type="EMBL" id="CAJVPY010044106">
    <property type="protein sequence ID" value="CAG8808694.1"/>
    <property type="molecule type" value="Genomic_DNA"/>
</dbReference>
<dbReference type="Pfam" id="PF03221">
    <property type="entry name" value="HTH_Tnp_Tc5"/>
    <property type="match status" value="1"/>
</dbReference>
<sequence length="276" mass="32579">LYFVKMLKGKRKSYPVNLKLNAIEYAKKTNNYAAARFFNVDHTQISRWRVKEEEFKNARKTSRRVGSGASSLYPLTENSLKEWIVKRRQRGIAVTPKNVKFCMTNLLSNEFKLSYSNALNTFKASDPWLNFFMNRFNLSLRRRTKTSQKLPKDLYEKVTEFYSFINELRINNNFELNCIANMDETPIYFDMVGAYTINDRGARTVPIRTTENNKNRFTYNSKNYLIELDQIEEEKDCIIDLVDENKENEENIATSSVSYINAERSYLIRENETEIM</sequence>
<dbReference type="AlphaFoldDB" id="A0A9N9PEE3"/>
<keyword evidence="1" id="KW-0238">DNA-binding</keyword>
<feature type="non-terminal residue" evidence="3">
    <location>
        <position position="276"/>
    </location>
</feature>
<dbReference type="SMART" id="SM00674">
    <property type="entry name" value="CENPB"/>
    <property type="match status" value="1"/>
</dbReference>
<proteinExistence type="predicted"/>
<dbReference type="Pfam" id="PF09607">
    <property type="entry name" value="BrkDBD"/>
    <property type="match status" value="1"/>
</dbReference>
<evidence type="ECO:0000256" key="1">
    <source>
        <dbReference type="ARBA" id="ARBA00023125"/>
    </source>
</evidence>
<reference evidence="3" key="1">
    <citation type="submission" date="2021-06" db="EMBL/GenBank/DDBJ databases">
        <authorList>
            <person name="Kallberg Y."/>
            <person name="Tangrot J."/>
            <person name="Rosling A."/>
        </authorList>
    </citation>
    <scope>NUCLEOTIDE SEQUENCE</scope>
    <source>
        <strain evidence="3">MA453B</strain>
    </source>
</reference>
<dbReference type="GO" id="GO:0003677">
    <property type="term" value="F:DNA binding"/>
    <property type="evidence" value="ECO:0007669"/>
    <property type="project" value="UniProtKB-KW"/>
</dbReference>
<dbReference type="Gene3D" id="1.10.10.60">
    <property type="entry name" value="Homeodomain-like"/>
    <property type="match status" value="2"/>
</dbReference>
<feature type="non-terminal residue" evidence="3">
    <location>
        <position position="1"/>
    </location>
</feature>
<protein>
    <submittedName>
        <fullName evidence="3">12277_t:CDS:1</fullName>
    </submittedName>
</protein>
<comment type="caution">
    <text evidence="3">The sequence shown here is derived from an EMBL/GenBank/DDBJ whole genome shotgun (WGS) entry which is preliminary data.</text>
</comment>
<gene>
    <name evidence="3" type="ORF">DERYTH_LOCUS24942</name>
</gene>
<keyword evidence="4" id="KW-1185">Reference proteome</keyword>
<evidence type="ECO:0000313" key="4">
    <source>
        <dbReference type="Proteomes" id="UP000789405"/>
    </source>
</evidence>
<dbReference type="Proteomes" id="UP000789405">
    <property type="component" value="Unassembled WGS sequence"/>
</dbReference>